<dbReference type="SUPFAM" id="SSF55781">
    <property type="entry name" value="GAF domain-like"/>
    <property type="match status" value="1"/>
</dbReference>
<dbReference type="Gene3D" id="3.30.450.40">
    <property type="match status" value="1"/>
</dbReference>
<evidence type="ECO:0000259" key="4">
    <source>
        <dbReference type="PROSITE" id="PS50113"/>
    </source>
</evidence>
<dbReference type="Pfam" id="PF01590">
    <property type="entry name" value="GAF"/>
    <property type="match status" value="1"/>
</dbReference>
<dbReference type="InterPro" id="IPR036457">
    <property type="entry name" value="PPM-type-like_dom_sf"/>
</dbReference>
<feature type="domain" description="PAS" evidence="3">
    <location>
        <begin position="126"/>
        <end position="196"/>
    </location>
</feature>
<dbReference type="Gene3D" id="3.60.40.10">
    <property type="entry name" value="PPM-type phosphatase domain"/>
    <property type="match status" value="1"/>
</dbReference>
<evidence type="ECO:0000256" key="2">
    <source>
        <dbReference type="SAM" id="MobiDB-lite"/>
    </source>
</evidence>
<sequence length="695" mass="75595">MEDALRLLERLAMEAAGIGFYDWDLTTGRLTWDAHLLALFGYTDETFDGTIEAFDARVHPHDRVRVRETLDAAVATAGEWGAEYRIVLPGGAVRWVTARGRAIADPDGRTTHVLGAAFDTTAHVEADARVVRVLESMPSAFFALDDDLRFTYVNAEAEKVLGHARAELLGGSVLDLFPAELTSRFESEYRTAVATGRPVAFEAHYPAPLDGWFEIRAWPGPDGLSVYFVDVTERHRQQDGLARAARQAQLVADVTAALVETLDAEVAVGRLAQLCVPSLADWCIVTLTDDQEEALDRRHLRDVGCWHVDPALRAAVESYTAHRLQALGQESFVDRVIATRTAQPVPEPAHRTIAALLADGEAKDMLAVLRPEHAVLLPLRARGRIVGILSLFRDADHGPFTPEDLTTAWEVAGRAGLALDNARLYRQQRLLAEALQRSMLTDPPEPDHVEIAVRYEPAAEAAQIGGDWYDAFLQRDGGTVVVIGDVVGHDMAAAASMGQLRSLLRGIGVATGAGPADLLREVDEAMRTLQTPTVATALVARIEQTVAEREAGVCRVRWSSAGHLPPLLVDRDGIVAALGGERSDLLLGVDADALRREWLITVERGATLLLHTDGLVERRGTDLLERLQELQDTLGELAGLPLEELCDALLARLLPGHPEDDVALVGVRLHPQDRARPAEAGPNRVPPDVPDDPAT</sequence>
<dbReference type="InterPro" id="IPR035965">
    <property type="entry name" value="PAS-like_dom_sf"/>
</dbReference>
<gene>
    <name evidence="5" type="ORF">N866_10745</name>
</gene>
<feature type="domain" description="PAS" evidence="3">
    <location>
        <begin position="32"/>
        <end position="77"/>
    </location>
</feature>
<dbReference type="Gene3D" id="2.10.70.100">
    <property type="match status" value="1"/>
</dbReference>
<evidence type="ECO:0000259" key="3">
    <source>
        <dbReference type="PROSITE" id="PS50112"/>
    </source>
</evidence>
<dbReference type="InterPro" id="IPR013656">
    <property type="entry name" value="PAS_4"/>
</dbReference>
<dbReference type="InterPro" id="IPR029016">
    <property type="entry name" value="GAF-like_dom_sf"/>
</dbReference>
<dbReference type="SMART" id="SM00331">
    <property type="entry name" value="PP2C_SIG"/>
    <property type="match status" value="1"/>
</dbReference>
<dbReference type="EMBL" id="AXCW01000298">
    <property type="protein sequence ID" value="EYR62201.1"/>
    <property type="molecule type" value="Genomic_DNA"/>
</dbReference>
<dbReference type="GO" id="GO:0016791">
    <property type="term" value="F:phosphatase activity"/>
    <property type="evidence" value="ECO:0007669"/>
    <property type="project" value="TreeGrafter"/>
</dbReference>
<dbReference type="PROSITE" id="PS50112">
    <property type="entry name" value="PAS"/>
    <property type="match status" value="2"/>
</dbReference>
<dbReference type="Gene3D" id="3.30.450.20">
    <property type="entry name" value="PAS domain"/>
    <property type="match status" value="2"/>
</dbReference>
<protein>
    <submittedName>
        <fullName evidence="5">Histidine kinase</fullName>
    </submittedName>
</protein>
<dbReference type="SMART" id="SM00065">
    <property type="entry name" value="GAF"/>
    <property type="match status" value="1"/>
</dbReference>
<proteinExistence type="predicted"/>
<keyword evidence="6" id="KW-1185">Reference proteome</keyword>
<organism evidence="5 6">
    <name type="scientific">Actinotalea ferrariae CF5-4</name>
    <dbReference type="NCBI Taxonomy" id="948458"/>
    <lineage>
        <taxon>Bacteria</taxon>
        <taxon>Bacillati</taxon>
        <taxon>Actinomycetota</taxon>
        <taxon>Actinomycetes</taxon>
        <taxon>Micrococcales</taxon>
        <taxon>Cellulomonadaceae</taxon>
        <taxon>Actinotalea</taxon>
    </lineage>
</organism>
<accession>A0A021VM04</accession>
<dbReference type="InterPro" id="IPR013655">
    <property type="entry name" value="PAS_fold_3"/>
</dbReference>
<dbReference type="PANTHER" id="PTHR43156:SF2">
    <property type="entry name" value="STAGE II SPORULATION PROTEIN E"/>
    <property type="match status" value="1"/>
</dbReference>
<dbReference type="GO" id="GO:0016301">
    <property type="term" value="F:kinase activity"/>
    <property type="evidence" value="ECO:0007669"/>
    <property type="project" value="UniProtKB-KW"/>
</dbReference>
<dbReference type="NCBIfam" id="TIGR00229">
    <property type="entry name" value="sensory_box"/>
    <property type="match status" value="2"/>
</dbReference>
<evidence type="ECO:0000313" key="6">
    <source>
        <dbReference type="Proteomes" id="UP000019753"/>
    </source>
</evidence>
<dbReference type="InterPro" id="IPR000700">
    <property type="entry name" value="PAS-assoc_C"/>
</dbReference>
<dbReference type="InterPro" id="IPR052016">
    <property type="entry name" value="Bact_Sigma-Reg"/>
</dbReference>
<dbReference type="SMART" id="SM00091">
    <property type="entry name" value="PAS"/>
    <property type="match status" value="2"/>
</dbReference>
<evidence type="ECO:0000256" key="1">
    <source>
        <dbReference type="ARBA" id="ARBA00022801"/>
    </source>
</evidence>
<dbReference type="RefSeq" id="WP_034228534.1">
    <property type="nucleotide sequence ID" value="NZ_AXCW01000298.1"/>
</dbReference>
<comment type="caution">
    <text evidence="5">The sequence shown here is derived from an EMBL/GenBank/DDBJ whole genome shotgun (WGS) entry which is preliminary data.</text>
</comment>
<dbReference type="CDD" id="cd00130">
    <property type="entry name" value="PAS"/>
    <property type="match status" value="2"/>
</dbReference>
<dbReference type="InterPro" id="IPR001932">
    <property type="entry name" value="PPM-type_phosphatase-like_dom"/>
</dbReference>
<dbReference type="Pfam" id="PF07228">
    <property type="entry name" value="SpoIIE"/>
    <property type="match status" value="1"/>
</dbReference>
<dbReference type="SUPFAM" id="SSF55785">
    <property type="entry name" value="PYP-like sensor domain (PAS domain)"/>
    <property type="match status" value="2"/>
</dbReference>
<dbReference type="PROSITE" id="PS50113">
    <property type="entry name" value="PAC"/>
    <property type="match status" value="1"/>
</dbReference>
<keyword evidence="5" id="KW-0808">Transferase</keyword>
<evidence type="ECO:0000313" key="5">
    <source>
        <dbReference type="EMBL" id="EYR62201.1"/>
    </source>
</evidence>
<dbReference type="Pfam" id="PF08447">
    <property type="entry name" value="PAS_3"/>
    <property type="match status" value="1"/>
</dbReference>
<dbReference type="Pfam" id="PF08448">
    <property type="entry name" value="PAS_4"/>
    <property type="match status" value="1"/>
</dbReference>
<feature type="region of interest" description="Disordered" evidence="2">
    <location>
        <begin position="673"/>
        <end position="695"/>
    </location>
</feature>
<dbReference type="SUPFAM" id="SSF81606">
    <property type="entry name" value="PP2C-like"/>
    <property type="match status" value="1"/>
</dbReference>
<dbReference type="InterPro" id="IPR003018">
    <property type="entry name" value="GAF"/>
</dbReference>
<dbReference type="InterPro" id="IPR000014">
    <property type="entry name" value="PAS"/>
</dbReference>
<feature type="domain" description="PAC" evidence="4">
    <location>
        <begin position="80"/>
        <end position="132"/>
    </location>
</feature>
<keyword evidence="1" id="KW-0378">Hydrolase</keyword>
<name>A0A021VM04_9CELL</name>
<reference evidence="5 6" key="1">
    <citation type="submission" date="2014-01" db="EMBL/GenBank/DDBJ databases">
        <title>Actinotalea ferrariae CF5-4.</title>
        <authorList>
            <person name="Chen F."/>
            <person name="Li Y."/>
            <person name="Wang G."/>
        </authorList>
    </citation>
    <scope>NUCLEOTIDE SEQUENCE [LARGE SCALE GENOMIC DNA]</scope>
    <source>
        <strain evidence="5 6">CF5-4</strain>
    </source>
</reference>
<dbReference type="Proteomes" id="UP000019753">
    <property type="component" value="Unassembled WGS sequence"/>
</dbReference>
<dbReference type="AlphaFoldDB" id="A0A021VM04"/>
<keyword evidence="5" id="KW-0418">Kinase</keyword>
<dbReference type="PANTHER" id="PTHR43156">
    <property type="entry name" value="STAGE II SPORULATION PROTEIN E-RELATED"/>
    <property type="match status" value="1"/>
</dbReference>